<dbReference type="GO" id="GO:0006047">
    <property type="term" value="P:UDP-N-acetylglucosamine metabolic process"/>
    <property type="evidence" value="ECO:0007669"/>
    <property type="project" value="TreeGrafter"/>
</dbReference>
<sequence>MCGIAGVIYKDKKSHPVGKALTSMLESLQHRGPDSAGYAIYGSLDYPENYYQLNIEVQRRKGTLENLKSLLTQFSPIFEEQLIESVGSSDVYKCKIALDEYSLLKPCIREIDELENVRVINGSHSFEMIKDTGKVKEIAERFDVPSRMGTHGIGHTRFATESGVDRYHAHPYQSYIIPDITVVHNGQITNYWKIRDPLERKGHTFESFNDTECIVHYMADKLNQGYKLEEALDQAVIDLDGPFSILVGTPNGIGIAKDKLGLRPGVMAETDEIFAIASEEMALHDVIDSDQIEQIAPGETRAYTI</sequence>
<dbReference type="GO" id="GO:0005829">
    <property type="term" value="C:cytosol"/>
    <property type="evidence" value="ECO:0007669"/>
    <property type="project" value="TreeGrafter"/>
</dbReference>
<dbReference type="OrthoDB" id="372195at2157"/>
<dbReference type="PROSITE" id="PS51278">
    <property type="entry name" value="GATASE_TYPE_2"/>
    <property type="match status" value="1"/>
</dbReference>
<feature type="domain" description="Glutamine amidotransferase type-2" evidence="6">
    <location>
        <begin position="2"/>
        <end position="305"/>
    </location>
</feature>
<gene>
    <name evidence="7" type="primary">glmS_2</name>
    <name evidence="7" type="ORF">MBBTH_05550</name>
</gene>
<proteinExistence type="predicted"/>
<dbReference type="EMBL" id="MZGS01000016">
    <property type="protein sequence ID" value="PWB87968.1"/>
    <property type="molecule type" value="Genomic_DNA"/>
</dbReference>
<keyword evidence="4 7" id="KW-0808">Transferase</keyword>
<dbReference type="GO" id="GO:0006002">
    <property type="term" value="P:fructose 6-phosphate metabolic process"/>
    <property type="evidence" value="ECO:0007669"/>
    <property type="project" value="TreeGrafter"/>
</dbReference>
<name>A0A315XQ09_9EURY</name>
<dbReference type="InterPro" id="IPR029055">
    <property type="entry name" value="Ntn_hydrolases_N"/>
</dbReference>
<keyword evidence="3 7" id="KW-0032">Aminotransferase</keyword>
<protein>
    <recommendedName>
        <fullName evidence="2">glutamine--fructose-6-phosphate transaminase (isomerizing)</fullName>
        <ecNumber evidence="2">2.6.1.16</ecNumber>
    </recommendedName>
</protein>
<dbReference type="PANTHER" id="PTHR10937">
    <property type="entry name" value="GLUCOSAMINE--FRUCTOSE-6-PHOSPHATE AMINOTRANSFERASE, ISOMERIZING"/>
    <property type="match status" value="1"/>
</dbReference>
<dbReference type="Pfam" id="PF13522">
    <property type="entry name" value="GATase_6"/>
    <property type="match status" value="1"/>
</dbReference>
<comment type="caution">
    <text evidence="7">The sequence shown here is derived from an EMBL/GenBank/DDBJ whole genome shotgun (WGS) entry which is preliminary data.</text>
</comment>
<evidence type="ECO:0000313" key="8">
    <source>
        <dbReference type="Proteomes" id="UP000251717"/>
    </source>
</evidence>
<dbReference type="GO" id="GO:0004360">
    <property type="term" value="F:glutamine-fructose-6-phosphate transaminase (isomerizing) activity"/>
    <property type="evidence" value="ECO:0007669"/>
    <property type="project" value="UniProtKB-EC"/>
</dbReference>
<dbReference type="SUPFAM" id="SSF56235">
    <property type="entry name" value="N-terminal nucleophile aminohydrolases (Ntn hydrolases)"/>
    <property type="match status" value="1"/>
</dbReference>
<keyword evidence="8" id="KW-1185">Reference proteome</keyword>
<evidence type="ECO:0000256" key="3">
    <source>
        <dbReference type="ARBA" id="ARBA00022576"/>
    </source>
</evidence>
<keyword evidence="5" id="KW-0315">Glutamine amidotransferase</keyword>
<evidence type="ECO:0000256" key="2">
    <source>
        <dbReference type="ARBA" id="ARBA00012916"/>
    </source>
</evidence>
<accession>A0A315XQ09</accession>
<dbReference type="PANTHER" id="PTHR10937:SF0">
    <property type="entry name" value="GLUTAMINE--FRUCTOSE-6-PHOSPHATE TRANSAMINASE (ISOMERIZING)"/>
    <property type="match status" value="1"/>
</dbReference>
<dbReference type="AlphaFoldDB" id="A0A315XQ09"/>
<evidence type="ECO:0000313" key="7">
    <source>
        <dbReference type="EMBL" id="PWB87968.1"/>
    </source>
</evidence>
<dbReference type="RefSeq" id="WP_116591528.1">
    <property type="nucleotide sequence ID" value="NZ_MZGS01000016.1"/>
</dbReference>
<evidence type="ECO:0000256" key="5">
    <source>
        <dbReference type="ARBA" id="ARBA00022962"/>
    </source>
</evidence>
<evidence type="ECO:0000259" key="6">
    <source>
        <dbReference type="PROSITE" id="PS51278"/>
    </source>
</evidence>
<dbReference type="EC" id="2.6.1.16" evidence="2"/>
<dbReference type="Gene3D" id="3.60.20.10">
    <property type="entry name" value="Glutamine Phosphoribosylpyrophosphate, subunit 1, domain 1"/>
    <property type="match status" value="2"/>
</dbReference>
<organism evidence="7 8">
    <name type="scientific">Methanobrevibacter thaueri</name>
    <dbReference type="NCBI Taxonomy" id="190975"/>
    <lineage>
        <taxon>Archaea</taxon>
        <taxon>Methanobacteriati</taxon>
        <taxon>Methanobacteriota</taxon>
        <taxon>Methanomada group</taxon>
        <taxon>Methanobacteria</taxon>
        <taxon>Methanobacteriales</taxon>
        <taxon>Methanobacteriaceae</taxon>
        <taxon>Methanobrevibacter</taxon>
    </lineage>
</organism>
<reference evidence="7 8" key="1">
    <citation type="submission" date="2017-03" db="EMBL/GenBank/DDBJ databases">
        <title>Genome sequence of Methanobrevibacter thaueri.</title>
        <authorList>
            <person name="Poehlein A."/>
            <person name="Seedorf H."/>
            <person name="Daniel R."/>
        </authorList>
    </citation>
    <scope>NUCLEOTIDE SEQUENCE [LARGE SCALE GENOMIC DNA]</scope>
    <source>
        <strain evidence="7 8">DSM 11995</strain>
    </source>
</reference>
<dbReference type="InterPro" id="IPR017932">
    <property type="entry name" value="GATase_2_dom"/>
</dbReference>
<dbReference type="Proteomes" id="UP000251717">
    <property type="component" value="Unassembled WGS sequence"/>
</dbReference>
<evidence type="ECO:0000256" key="4">
    <source>
        <dbReference type="ARBA" id="ARBA00022679"/>
    </source>
</evidence>
<dbReference type="GO" id="GO:0006487">
    <property type="term" value="P:protein N-linked glycosylation"/>
    <property type="evidence" value="ECO:0007669"/>
    <property type="project" value="TreeGrafter"/>
</dbReference>
<evidence type="ECO:0000256" key="1">
    <source>
        <dbReference type="ARBA" id="ARBA00001031"/>
    </source>
</evidence>
<comment type="catalytic activity">
    <reaction evidence="1">
        <text>D-fructose 6-phosphate + L-glutamine = D-glucosamine 6-phosphate + L-glutamate</text>
        <dbReference type="Rhea" id="RHEA:13237"/>
        <dbReference type="ChEBI" id="CHEBI:29985"/>
        <dbReference type="ChEBI" id="CHEBI:58359"/>
        <dbReference type="ChEBI" id="CHEBI:58725"/>
        <dbReference type="ChEBI" id="CHEBI:61527"/>
        <dbReference type="EC" id="2.6.1.16"/>
    </reaction>
</comment>